<dbReference type="EMBL" id="JACGWK010001753">
    <property type="protein sequence ID" value="KAL0283097.1"/>
    <property type="molecule type" value="Genomic_DNA"/>
</dbReference>
<sequence length="90" mass="9825">MDTQGKAVKSVNSKLAISKFSSSSTKSIGVTTRSMLKKPKESSQMSPLAEYVKKNLHSPSYAGESDANKSPLSSPRSVSSYFFTTMWLQL</sequence>
<gene>
    <name evidence="2" type="ORF">Sangu_2912600</name>
</gene>
<evidence type="ECO:0000313" key="2">
    <source>
        <dbReference type="EMBL" id="KAL0283097.1"/>
    </source>
</evidence>
<proteinExistence type="predicted"/>
<evidence type="ECO:0000256" key="1">
    <source>
        <dbReference type="SAM" id="MobiDB-lite"/>
    </source>
</evidence>
<feature type="region of interest" description="Disordered" evidence="1">
    <location>
        <begin position="21"/>
        <end position="49"/>
    </location>
</feature>
<comment type="caution">
    <text evidence="2">The sequence shown here is derived from an EMBL/GenBank/DDBJ whole genome shotgun (WGS) entry which is preliminary data.</text>
</comment>
<reference evidence="2" key="2">
    <citation type="journal article" date="2024" name="Plant">
        <title>Genomic evolution and insights into agronomic trait innovations of Sesamum species.</title>
        <authorList>
            <person name="Miao H."/>
            <person name="Wang L."/>
            <person name="Qu L."/>
            <person name="Liu H."/>
            <person name="Sun Y."/>
            <person name="Le M."/>
            <person name="Wang Q."/>
            <person name="Wei S."/>
            <person name="Zheng Y."/>
            <person name="Lin W."/>
            <person name="Duan Y."/>
            <person name="Cao H."/>
            <person name="Xiong S."/>
            <person name="Wang X."/>
            <person name="Wei L."/>
            <person name="Li C."/>
            <person name="Ma Q."/>
            <person name="Ju M."/>
            <person name="Zhao R."/>
            <person name="Li G."/>
            <person name="Mu C."/>
            <person name="Tian Q."/>
            <person name="Mei H."/>
            <person name="Zhang T."/>
            <person name="Gao T."/>
            <person name="Zhang H."/>
        </authorList>
    </citation>
    <scope>NUCLEOTIDE SEQUENCE</scope>
    <source>
        <strain evidence="2">G01</strain>
    </source>
</reference>
<dbReference type="AlphaFoldDB" id="A0AAW2IMC1"/>
<reference evidence="2" key="1">
    <citation type="submission" date="2020-06" db="EMBL/GenBank/DDBJ databases">
        <authorList>
            <person name="Li T."/>
            <person name="Hu X."/>
            <person name="Zhang T."/>
            <person name="Song X."/>
            <person name="Zhang H."/>
            <person name="Dai N."/>
            <person name="Sheng W."/>
            <person name="Hou X."/>
            <person name="Wei L."/>
        </authorList>
    </citation>
    <scope>NUCLEOTIDE SEQUENCE</scope>
    <source>
        <strain evidence="2">G01</strain>
        <tissue evidence="2">Leaf</tissue>
    </source>
</reference>
<name>A0AAW2IMC1_9LAMI</name>
<protein>
    <submittedName>
        <fullName evidence="2">Uncharacterized protein</fullName>
    </submittedName>
</protein>
<accession>A0AAW2IMC1</accession>
<organism evidence="2">
    <name type="scientific">Sesamum angustifolium</name>
    <dbReference type="NCBI Taxonomy" id="2727405"/>
    <lineage>
        <taxon>Eukaryota</taxon>
        <taxon>Viridiplantae</taxon>
        <taxon>Streptophyta</taxon>
        <taxon>Embryophyta</taxon>
        <taxon>Tracheophyta</taxon>
        <taxon>Spermatophyta</taxon>
        <taxon>Magnoliopsida</taxon>
        <taxon>eudicotyledons</taxon>
        <taxon>Gunneridae</taxon>
        <taxon>Pentapetalae</taxon>
        <taxon>asterids</taxon>
        <taxon>lamiids</taxon>
        <taxon>Lamiales</taxon>
        <taxon>Pedaliaceae</taxon>
        <taxon>Sesamum</taxon>
    </lineage>
</organism>